<dbReference type="Gene3D" id="2.60.40.290">
    <property type="match status" value="1"/>
</dbReference>
<dbReference type="SUPFAM" id="SSF49384">
    <property type="entry name" value="Carbohydrate-binding domain"/>
    <property type="match status" value="1"/>
</dbReference>
<dbReference type="Pfam" id="PF00553">
    <property type="entry name" value="CBM_2"/>
    <property type="match status" value="1"/>
</dbReference>
<evidence type="ECO:0000313" key="2">
    <source>
        <dbReference type="EMBL" id="RAS67048.1"/>
    </source>
</evidence>
<dbReference type="PROSITE" id="PS51173">
    <property type="entry name" value="CBM2"/>
    <property type="match status" value="1"/>
</dbReference>
<organism evidence="2 3">
    <name type="scientific">Lentzea atacamensis</name>
    <dbReference type="NCBI Taxonomy" id="531938"/>
    <lineage>
        <taxon>Bacteria</taxon>
        <taxon>Bacillati</taxon>
        <taxon>Actinomycetota</taxon>
        <taxon>Actinomycetes</taxon>
        <taxon>Pseudonocardiales</taxon>
        <taxon>Pseudonocardiaceae</taxon>
        <taxon>Lentzea</taxon>
    </lineage>
</organism>
<evidence type="ECO:0000313" key="3">
    <source>
        <dbReference type="Proteomes" id="UP000248714"/>
    </source>
</evidence>
<gene>
    <name evidence="2" type="ORF">C8D87_103387</name>
</gene>
<proteinExistence type="predicted"/>
<dbReference type="Proteomes" id="UP000248714">
    <property type="component" value="Unassembled WGS sequence"/>
</dbReference>
<protein>
    <submittedName>
        <fullName evidence="2">Cellulose binding domain-containing protein</fullName>
    </submittedName>
</protein>
<dbReference type="RefSeq" id="WP_112227355.1">
    <property type="nucleotide sequence ID" value="NZ_QLTT01000003.1"/>
</dbReference>
<dbReference type="InterPro" id="IPR012291">
    <property type="entry name" value="CBM2_carb-bd_dom_sf"/>
</dbReference>
<comment type="caution">
    <text evidence="2">The sequence shown here is derived from an EMBL/GenBank/DDBJ whole genome shotgun (WGS) entry which is preliminary data.</text>
</comment>
<dbReference type="InterPro" id="IPR008965">
    <property type="entry name" value="CBM2/CBM3_carb-bd_dom_sf"/>
</dbReference>
<feature type="domain" description="CBM2" evidence="1">
    <location>
        <begin position="26"/>
        <end position="126"/>
    </location>
</feature>
<reference evidence="2 3" key="1">
    <citation type="submission" date="2018-06" db="EMBL/GenBank/DDBJ databases">
        <title>Genomic Encyclopedia of Type Strains, Phase IV (KMG-IV): sequencing the most valuable type-strain genomes for metagenomic binning, comparative biology and taxonomic classification.</title>
        <authorList>
            <person name="Goeker M."/>
        </authorList>
    </citation>
    <scope>NUCLEOTIDE SEQUENCE [LARGE SCALE GENOMIC DNA]</scope>
    <source>
        <strain evidence="2 3">DSM 45479</strain>
    </source>
</reference>
<dbReference type="EMBL" id="QLTT01000003">
    <property type="protein sequence ID" value="RAS67048.1"/>
    <property type="molecule type" value="Genomic_DNA"/>
</dbReference>
<name>A0ABX9EDP8_9PSEU</name>
<accession>A0ABX9EDP8</accession>
<evidence type="ECO:0000259" key="1">
    <source>
        <dbReference type="PROSITE" id="PS51173"/>
    </source>
</evidence>
<keyword evidence="3" id="KW-1185">Reference proteome</keyword>
<dbReference type="InterPro" id="IPR001919">
    <property type="entry name" value="CBD2"/>
</dbReference>
<dbReference type="SMART" id="SM00637">
    <property type="entry name" value="CBD_II"/>
    <property type="match status" value="1"/>
</dbReference>
<sequence>MLPARHRHLAEAAVNQATQSIPQPYLIPPTGGCKAAWKLDNSWQGGLQGATSAANPWSVTLTLPAGTTVSNGWNGTLTQTGTTVTVTAPSHSPALSPGAAVSLGFTANGTTAAPSAVALNQVACTT</sequence>